<organism>
    <name type="scientific">Saccharolobus islandicus LAL14/1</name>
    <dbReference type="NCBI Taxonomy" id="1241935"/>
    <lineage>
        <taxon>Archaea</taxon>
        <taxon>Thermoproteota</taxon>
        <taxon>Thermoprotei</taxon>
        <taxon>Sulfolobales</taxon>
        <taxon>Sulfolobaceae</taxon>
        <taxon>Saccharolobus</taxon>
    </lineage>
</organism>
<proteinExistence type="predicted"/>
<evidence type="ECO:0000313" key="2">
    <source>
        <dbReference type="EMBL" id="AGJ62260.1"/>
    </source>
</evidence>
<dbReference type="SUPFAM" id="SSF53448">
    <property type="entry name" value="Nucleotide-diphospho-sugar transferases"/>
    <property type="match status" value="1"/>
</dbReference>
<keyword evidence="2" id="KW-0808">Transferase</keyword>
<dbReference type="Pfam" id="PF00535">
    <property type="entry name" value="Glycos_transf_2"/>
    <property type="match status" value="1"/>
</dbReference>
<dbReference type="GO" id="GO:0016740">
    <property type="term" value="F:transferase activity"/>
    <property type="evidence" value="ECO:0007669"/>
    <property type="project" value="UniProtKB-KW"/>
</dbReference>
<feature type="domain" description="Glycosyltransferase 2-like" evidence="1">
    <location>
        <begin position="3"/>
        <end position="114"/>
    </location>
</feature>
<gene>
    <name evidence="2" type="ORF">SiL_0805</name>
</gene>
<accession>M9UDI5</accession>
<evidence type="ECO:0000259" key="1">
    <source>
        <dbReference type="Pfam" id="PF00535"/>
    </source>
</evidence>
<dbReference type="Gene3D" id="3.90.550.10">
    <property type="entry name" value="Spore Coat Polysaccharide Biosynthesis Protein SpsA, Chain A"/>
    <property type="match status" value="1"/>
</dbReference>
<dbReference type="EMBL" id="CP003928">
    <property type="protein sequence ID" value="AGJ62260.1"/>
    <property type="molecule type" value="Genomic_DNA"/>
</dbReference>
<dbReference type="KEGG" id="sic:SiL_0805"/>
<evidence type="ECO:0000313" key="3">
    <source>
        <dbReference type="Proteomes" id="UP000013006"/>
    </source>
</evidence>
<dbReference type="InterPro" id="IPR001173">
    <property type="entry name" value="Glyco_trans_2-like"/>
</dbReference>
<dbReference type="HOGENOM" id="CLU_023845_4_0_2"/>
<reference evidence="2 3" key="1">
    <citation type="journal article" date="2013" name="Open Biol.">
        <title>Genomics and genetics of Sulfolobus islandicus LAL14/1, a model hyperthermophilic archaeon.</title>
        <authorList>
            <person name="Jaubert C."/>
            <person name="Danioux C."/>
            <person name="Oberto J."/>
            <person name="Cortez D."/>
            <person name="Bize A."/>
            <person name="Krupovic M."/>
            <person name="She Q."/>
            <person name="Forterre P."/>
            <person name="Prangishvili D."/>
            <person name="Sezonov G."/>
        </authorList>
    </citation>
    <scope>NUCLEOTIDE SEQUENCE [LARGE SCALE GENOMIC DNA]</scope>
    <source>
        <strain evidence="2">LAL14/1</strain>
    </source>
</reference>
<dbReference type="PANTHER" id="PTHR43685">
    <property type="entry name" value="GLYCOSYLTRANSFERASE"/>
    <property type="match status" value="1"/>
</dbReference>
<name>M9UDI5_SACIS</name>
<sequence length="318" mass="37271">MLSIVIPTSNAEDTIGELLESIKAQDFHDDYEIIIIDNGSKDKTEEIIKKYMNLLPIKYYKYKESLGVANSKNAAIDKASGEFILFLDHDVTLPPRTLFLLSTILNKENYNTVFQLKLVYPSGLIDSCGGLIDELGYPRELRKGEPAENQCMDVTDILYAKGSAMLISKKLLDELKGFDPNYFYEYDDTDICFRAIKRGYKVKLLPTYIIHHEHGALPKDLRSREIRLTYFLESRRLYFLLKNFSRRYLLRKMPKVLFYFFGSMLMDLVKRRKTYLFKARVKALLWVISKLPEIYRKRKNEIFINEEELIKKGLIVKH</sequence>
<dbReference type="InterPro" id="IPR050834">
    <property type="entry name" value="Glycosyltransf_2"/>
</dbReference>
<dbReference type="PANTHER" id="PTHR43685:SF2">
    <property type="entry name" value="GLYCOSYLTRANSFERASE 2-LIKE DOMAIN-CONTAINING PROTEIN"/>
    <property type="match status" value="1"/>
</dbReference>
<dbReference type="GeneID" id="31538540"/>
<dbReference type="RefSeq" id="WP_015580981.1">
    <property type="nucleotide sequence ID" value="NC_021058.1"/>
</dbReference>
<dbReference type="InterPro" id="IPR029044">
    <property type="entry name" value="Nucleotide-diphossugar_trans"/>
</dbReference>
<dbReference type="AlphaFoldDB" id="M9UDI5"/>
<protein>
    <submittedName>
        <fullName evidence="2">Putative glycosyltransferase</fullName>
    </submittedName>
</protein>
<dbReference type="Proteomes" id="UP000013006">
    <property type="component" value="Chromosome"/>
</dbReference>